<sequence>MRISLIIMVRNLNIVPLIIILFGFTACTEKGLPSTSIQGIWNLIETKGMMETDYSSNRIFYEFDPDGTLTVQNGNGAMNGIFEGGEYKYEVLEGGPEKWNEYTYYGTVKIEDEIYGFYLAPNKLVLVDNPAFDGTLTFFIR</sequence>
<name>A0A514CL00_9BACT</name>
<dbReference type="OrthoDB" id="837166at2"/>
<protein>
    <recommendedName>
        <fullName evidence="4">Lipocalin-like domain-containing protein</fullName>
    </recommendedName>
</protein>
<gene>
    <name evidence="2" type="ORF">FKX85_15870</name>
</gene>
<dbReference type="EMBL" id="CP041253">
    <property type="protein sequence ID" value="QDH80437.1"/>
    <property type="molecule type" value="Genomic_DNA"/>
</dbReference>
<dbReference type="AlphaFoldDB" id="A0A514CL00"/>
<dbReference type="Proteomes" id="UP000316614">
    <property type="component" value="Chromosome"/>
</dbReference>
<dbReference type="PROSITE" id="PS51257">
    <property type="entry name" value="PROKAR_LIPOPROTEIN"/>
    <property type="match status" value="1"/>
</dbReference>
<dbReference type="KEGG" id="echi:FKX85_15870"/>
<keyword evidence="1" id="KW-0812">Transmembrane</keyword>
<keyword evidence="3" id="KW-1185">Reference proteome</keyword>
<organism evidence="2 3">
    <name type="scientific">Echinicola soli</name>
    <dbReference type="NCBI Taxonomy" id="2591634"/>
    <lineage>
        <taxon>Bacteria</taxon>
        <taxon>Pseudomonadati</taxon>
        <taxon>Bacteroidota</taxon>
        <taxon>Cytophagia</taxon>
        <taxon>Cytophagales</taxon>
        <taxon>Cyclobacteriaceae</taxon>
        <taxon>Echinicola</taxon>
    </lineage>
</organism>
<accession>A0A514CL00</accession>
<evidence type="ECO:0000313" key="3">
    <source>
        <dbReference type="Proteomes" id="UP000316614"/>
    </source>
</evidence>
<feature type="transmembrane region" description="Helical" evidence="1">
    <location>
        <begin position="7"/>
        <end position="26"/>
    </location>
</feature>
<evidence type="ECO:0000313" key="2">
    <source>
        <dbReference type="EMBL" id="QDH80437.1"/>
    </source>
</evidence>
<keyword evidence="1" id="KW-1133">Transmembrane helix</keyword>
<reference evidence="2 3" key="1">
    <citation type="submission" date="2019-06" db="EMBL/GenBank/DDBJ databases">
        <title>Echinicola alkalisoli sp. nov. isolated from saline soil.</title>
        <authorList>
            <person name="Sun J.-Q."/>
            <person name="Xu L."/>
        </authorList>
    </citation>
    <scope>NUCLEOTIDE SEQUENCE [LARGE SCALE GENOMIC DNA]</scope>
    <source>
        <strain evidence="2 3">LN3S3</strain>
    </source>
</reference>
<evidence type="ECO:0000256" key="1">
    <source>
        <dbReference type="SAM" id="Phobius"/>
    </source>
</evidence>
<evidence type="ECO:0008006" key="4">
    <source>
        <dbReference type="Google" id="ProtNLM"/>
    </source>
</evidence>
<proteinExistence type="predicted"/>
<dbReference type="RefSeq" id="WP_141615671.1">
    <property type="nucleotide sequence ID" value="NZ_CP041253.1"/>
</dbReference>
<keyword evidence="1" id="KW-0472">Membrane</keyword>